<keyword evidence="3" id="KW-1185">Reference proteome</keyword>
<sequence>MLFQYLRATVFSCLCCLCLCSRAYATDEVGSKVISATEHVHDSEHGTVGLIRTYHDASYTESPCSAMILLGVGTSMSIRDYDKLSTRIAAGSSIVVVIMDHNEHFFQKTSPEKYARLVNAIRSNISSLVSICKNQEPLFLIGGHSSSGEAAIMTLENSLLGVNPDGWVGLDPYDMSPETIGNDAQIKIPSINWGFAKTTCLVATDKAAKAAFELADPGARVLYQINNNENDCKITHCVFSDHGCGIICSSNEENDWVPTVVARSINLFVNAVAGRIPFDRSHFQLDLENRVRLYMNDEQFE</sequence>
<accession>A0AAD2FFI9</accession>
<dbReference type="Proteomes" id="UP001295423">
    <property type="component" value="Unassembled WGS sequence"/>
</dbReference>
<organism evidence="2 3">
    <name type="scientific">Cylindrotheca closterium</name>
    <dbReference type="NCBI Taxonomy" id="2856"/>
    <lineage>
        <taxon>Eukaryota</taxon>
        <taxon>Sar</taxon>
        <taxon>Stramenopiles</taxon>
        <taxon>Ochrophyta</taxon>
        <taxon>Bacillariophyta</taxon>
        <taxon>Bacillariophyceae</taxon>
        <taxon>Bacillariophycidae</taxon>
        <taxon>Bacillariales</taxon>
        <taxon>Bacillariaceae</taxon>
        <taxon>Cylindrotheca</taxon>
    </lineage>
</organism>
<protein>
    <submittedName>
        <fullName evidence="2">Uncharacterized protein</fullName>
    </submittedName>
</protein>
<keyword evidence="1" id="KW-0732">Signal</keyword>
<evidence type="ECO:0000256" key="1">
    <source>
        <dbReference type="SAM" id="SignalP"/>
    </source>
</evidence>
<evidence type="ECO:0000313" key="3">
    <source>
        <dbReference type="Proteomes" id="UP001295423"/>
    </source>
</evidence>
<gene>
    <name evidence="2" type="ORF">CYCCA115_LOCUS690</name>
</gene>
<evidence type="ECO:0000313" key="2">
    <source>
        <dbReference type="EMBL" id="CAJ1914540.1"/>
    </source>
</evidence>
<proteinExistence type="predicted"/>
<dbReference type="EMBL" id="CAKOGP040000001">
    <property type="protein sequence ID" value="CAJ1914540.1"/>
    <property type="molecule type" value="Genomic_DNA"/>
</dbReference>
<feature type="signal peptide" evidence="1">
    <location>
        <begin position="1"/>
        <end position="25"/>
    </location>
</feature>
<dbReference type="AlphaFoldDB" id="A0AAD2FFI9"/>
<reference evidence="2" key="1">
    <citation type="submission" date="2023-08" db="EMBL/GenBank/DDBJ databases">
        <authorList>
            <person name="Audoor S."/>
            <person name="Bilcke G."/>
        </authorList>
    </citation>
    <scope>NUCLEOTIDE SEQUENCE</scope>
</reference>
<feature type="chain" id="PRO_5042269253" evidence="1">
    <location>
        <begin position="26"/>
        <end position="301"/>
    </location>
</feature>
<name>A0AAD2FFI9_9STRA</name>
<comment type="caution">
    <text evidence="2">The sequence shown here is derived from an EMBL/GenBank/DDBJ whole genome shotgun (WGS) entry which is preliminary data.</text>
</comment>